<dbReference type="SUPFAM" id="SSF53474">
    <property type="entry name" value="alpha/beta-Hydrolases"/>
    <property type="match status" value="1"/>
</dbReference>
<name>A0A6G4U5U5_9ACTN</name>
<sequence length="313" mass="31941">MPLNVRITSCSALVVGLLLVSGCGQDSGKPPSHPSASSSPSASSAGNLRVDGVSRTYLLHEPAADADEAPRPLVIAFHGRGSSAQEMRKMTGLDQAADRRGTLVAYPEGLRHGWGAGSKATRQRPDPGADVAFTEALVKKLVRSRQADPRKVYVAGFSNGGSMALRVAAQRPGLVAGAAAVAGQLPAGSAEVKPTGPVPVLLIHGADDPARPMAGLPRPGPAPAGQEPITPSLSTRASAEAFVAAGTGKAVEKAEPGYERTVWGKGQVELIVVRGAGHVWPGGDYAPPERFGKPSDALDATDTALDFFAGGAS</sequence>
<accession>A0A6G4U5U5</accession>
<dbReference type="PANTHER" id="PTHR43037">
    <property type="entry name" value="UNNAMED PRODUCT-RELATED"/>
    <property type="match status" value="1"/>
</dbReference>
<keyword evidence="1" id="KW-0732">Signal</keyword>
<feature type="compositionally biased region" description="Low complexity" evidence="3">
    <location>
        <begin position="34"/>
        <end position="45"/>
    </location>
</feature>
<evidence type="ECO:0000313" key="5">
    <source>
        <dbReference type="Proteomes" id="UP000481583"/>
    </source>
</evidence>
<dbReference type="AlphaFoldDB" id="A0A6G4U5U5"/>
<organism evidence="4 5">
    <name type="scientific">Streptomyces coryli</name>
    <dbReference type="NCBI Taxonomy" id="1128680"/>
    <lineage>
        <taxon>Bacteria</taxon>
        <taxon>Bacillati</taxon>
        <taxon>Actinomycetota</taxon>
        <taxon>Actinomycetes</taxon>
        <taxon>Kitasatosporales</taxon>
        <taxon>Streptomycetaceae</taxon>
        <taxon>Streptomyces</taxon>
    </lineage>
</organism>
<keyword evidence="5" id="KW-1185">Reference proteome</keyword>
<proteinExistence type="predicted"/>
<keyword evidence="2" id="KW-0378">Hydrolase</keyword>
<protein>
    <recommendedName>
        <fullName evidence="6">Esterase</fullName>
    </recommendedName>
</protein>
<evidence type="ECO:0000256" key="1">
    <source>
        <dbReference type="ARBA" id="ARBA00022729"/>
    </source>
</evidence>
<dbReference type="EMBL" id="JAAKZV010000109">
    <property type="protein sequence ID" value="NGN66758.1"/>
    <property type="molecule type" value="Genomic_DNA"/>
</dbReference>
<dbReference type="InterPro" id="IPR050955">
    <property type="entry name" value="Plant_Biomass_Hydrol_Est"/>
</dbReference>
<dbReference type="RefSeq" id="WP_165240066.1">
    <property type="nucleotide sequence ID" value="NZ_JAAKZV010000109.1"/>
</dbReference>
<feature type="region of interest" description="Disordered" evidence="3">
    <location>
        <begin position="24"/>
        <end position="47"/>
    </location>
</feature>
<dbReference type="Pfam" id="PF10503">
    <property type="entry name" value="Esterase_PHB"/>
    <property type="match status" value="1"/>
</dbReference>
<gene>
    <name evidence="4" type="ORF">G5C51_22990</name>
</gene>
<comment type="caution">
    <text evidence="4">The sequence shown here is derived from an EMBL/GenBank/DDBJ whole genome shotgun (WGS) entry which is preliminary data.</text>
</comment>
<evidence type="ECO:0000313" key="4">
    <source>
        <dbReference type="EMBL" id="NGN66758.1"/>
    </source>
</evidence>
<feature type="region of interest" description="Disordered" evidence="3">
    <location>
        <begin position="209"/>
        <end position="228"/>
    </location>
</feature>
<evidence type="ECO:0000256" key="2">
    <source>
        <dbReference type="ARBA" id="ARBA00022801"/>
    </source>
</evidence>
<dbReference type="Gene3D" id="3.40.50.1820">
    <property type="entry name" value="alpha/beta hydrolase"/>
    <property type="match status" value="1"/>
</dbReference>
<dbReference type="InterPro" id="IPR010126">
    <property type="entry name" value="Esterase_phb"/>
</dbReference>
<dbReference type="GO" id="GO:0005576">
    <property type="term" value="C:extracellular region"/>
    <property type="evidence" value="ECO:0007669"/>
    <property type="project" value="InterPro"/>
</dbReference>
<evidence type="ECO:0008006" key="6">
    <source>
        <dbReference type="Google" id="ProtNLM"/>
    </source>
</evidence>
<dbReference type="InterPro" id="IPR029058">
    <property type="entry name" value="AB_hydrolase_fold"/>
</dbReference>
<dbReference type="PANTHER" id="PTHR43037:SF1">
    <property type="entry name" value="BLL1128 PROTEIN"/>
    <property type="match status" value="1"/>
</dbReference>
<evidence type="ECO:0000256" key="3">
    <source>
        <dbReference type="SAM" id="MobiDB-lite"/>
    </source>
</evidence>
<dbReference type="GO" id="GO:0016787">
    <property type="term" value="F:hydrolase activity"/>
    <property type="evidence" value="ECO:0007669"/>
    <property type="project" value="UniProtKB-KW"/>
</dbReference>
<dbReference type="Proteomes" id="UP000481583">
    <property type="component" value="Unassembled WGS sequence"/>
</dbReference>
<dbReference type="PROSITE" id="PS51257">
    <property type="entry name" value="PROKAR_LIPOPROTEIN"/>
    <property type="match status" value="1"/>
</dbReference>
<reference evidence="4 5" key="1">
    <citation type="submission" date="2020-02" db="EMBL/GenBank/DDBJ databases">
        <title>Whole-genome analyses of novel actinobacteria.</title>
        <authorList>
            <person name="Sahin N."/>
        </authorList>
    </citation>
    <scope>NUCLEOTIDE SEQUENCE [LARGE SCALE GENOMIC DNA]</scope>
    <source>
        <strain evidence="4 5">A7024</strain>
    </source>
</reference>